<feature type="region of interest" description="Disordered" evidence="1">
    <location>
        <begin position="167"/>
        <end position="260"/>
    </location>
</feature>
<dbReference type="AlphaFoldDB" id="A0A1T4LCL6"/>
<dbReference type="STRING" id="1122192.SAMN02745673_00625"/>
<feature type="region of interest" description="Disordered" evidence="1">
    <location>
        <begin position="1"/>
        <end position="38"/>
    </location>
</feature>
<reference evidence="3 4" key="1">
    <citation type="submission" date="2017-02" db="EMBL/GenBank/DDBJ databases">
        <authorList>
            <person name="Peterson S.W."/>
        </authorList>
    </citation>
    <scope>NUCLEOTIDE SEQUENCE [LARGE SCALE GENOMIC DNA]</scope>
    <source>
        <strain evidence="3 4">DSM 45154</strain>
    </source>
</reference>
<feature type="domain" description="Purine catabolism PurC-like" evidence="2">
    <location>
        <begin position="46"/>
        <end position="163"/>
    </location>
</feature>
<dbReference type="EMBL" id="FUWS01000002">
    <property type="protein sequence ID" value="SJZ52479.1"/>
    <property type="molecule type" value="Genomic_DNA"/>
</dbReference>
<dbReference type="Proteomes" id="UP000190637">
    <property type="component" value="Unassembled WGS sequence"/>
</dbReference>
<feature type="region of interest" description="Disordered" evidence="1">
    <location>
        <begin position="79"/>
        <end position="100"/>
    </location>
</feature>
<evidence type="ECO:0000256" key="1">
    <source>
        <dbReference type="SAM" id="MobiDB-lite"/>
    </source>
</evidence>
<organism evidence="3 4">
    <name type="scientific">Marinactinospora thermotolerans DSM 45154</name>
    <dbReference type="NCBI Taxonomy" id="1122192"/>
    <lineage>
        <taxon>Bacteria</taxon>
        <taxon>Bacillati</taxon>
        <taxon>Actinomycetota</taxon>
        <taxon>Actinomycetes</taxon>
        <taxon>Streptosporangiales</taxon>
        <taxon>Nocardiopsidaceae</taxon>
        <taxon>Marinactinospora</taxon>
    </lineage>
</organism>
<gene>
    <name evidence="3" type="ORF">SAMN02745673_00625</name>
</gene>
<evidence type="ECO:0000259" key="2">
    <source>
        <dbReference type="Pfam" id="PF07905"/>
    </source>
</evidence>
<dbReference type="Pfam" id="PF07905">
    <property type="entry name" value="PucR"/>
    <property type="match status" value="1"/>
</dbReference>
<protein>
    <submittedName>
        <fullName evidence="3">Purine catabolism regulatory protein-like family protein</fullName>
    </submittedName>
</protein>
<keyword evidence="4" id="KW-1185">Reference proteome</keyword>
<proteinExistence type="predicted"/>
<accession>A0A1T4LCL6</accession>
<dbReference type="InterPro" id="IPR012914">
    <property type="entry name" value="PucR_dom"/>
</dbReference>
<evidence type="ECO:0000313" key="3">
    <source>
        <dbReference type="EMBL" id="SJZ52479.1"/>
    </source>
</evidence>
<feature type="compositionally biased region" description="Low complexity" evidence="1">
    <location>
        <begin position="168"/>
        <end position="183"/>
    </location>
</feature>
<evidence type="ECO:0000313" key="4">
    <source>
        <dbReference type="Proteomes" id="UP000190637"/>
    </source>
</evidence>
<name>A0A1T4LCL6_9ACTN</name>
<feature type="compositionally biased region" description="Low complexity" evidence="1">
    <location>
        <begin position="211"/>
        <end position="221"/>
    </location>
</feature>
<sequence>MNDYRHPMGNVADDPATRAGVPPSDGHGRGTRRGASARGLSVAGALGLSNLSGARVLAGAAGPDRVIQLLDVMEVPDTLPRVKPHEPPLSTGYPPRDPLQGMPRLVRDLAERDLAASAIKPGRYVEGLPPAMLRAAAEPRLPVPRLGDDAAFDDVIDQLLTDILNRQAAGRPAPRRATASPSGWPRPGEDRSRPPRPPAGSPPTDGGGAGPSAARPSPARPRTGRGEGRGRGGHLTSAAVSGATGGGAGPAQRVEPEGHP</sequence>